<dbReference type="Proteomes" id="UP000237423">
    <property type="component" value="Unassembled WGS sequence"/>
</dbReference>
<organism evidence="1 2">
    <name type="scientific">Methylovulum psychrotolerans</name>
    <dbReference type="NCBI Taxonomy" id="1704499"/>
    <lineage>
        <taxon>Bacteria</taxon>
        <taxon>Pseudomonadati</taxon>
        <taxon>Pseudomonadota</taxon>
        <taxon>Gammaproteobacteria</taxon>
        <taxon>Methylococcales</taxon>
        <taxon>Methylococcaceae</taxon>
        <taxon>Methylovulum</taxon>
    </lineage>
</organism>
<reference evidence="1 2" key="1">
    <citation type="submission" date="2017-11" db="EMBL/GenBank/DDBJ databases">
        <title>Draft Genome Sequence of Methylobacter psychrotolerans Sph1T, an Obligate Methanotroph from Low-Temperature Environments.</title>
        <authorList>
            <person name="Oshkin I.Y."/>
            <person name="Miroshnikov K."/>
            <person name="Belova S.E."/>
            <person name="Korzhenkov A."/>
            <person name="Toshchakov S.V."/>
            <person name="Dedysh S.N."/>
        </authorList>
    </citation>
    <scope>NUCLEOTIDE SEQUENCE [LARGE SCALE GENOMIC DNA]</scope>
    <source>
        <strain evidence="1 2">Sph1</strain>
    </source>
</reference>
<dbReference type="RefSeq" id="WP_170065040.1">
    <property type="nucleotide sequence ID" value="NZ_PGFZ01000002.1"/>
</dbReference>
<accession>A0A2S5CP95</accession>
<sequence length="58" mass="6347">MIKHIHKLARYTALILISASPMPFDDAYAETSEQPIAAAELALDETPANYKPKSSNSD</sequence>
<evidence type="ECO:0000313" key="1">
    <source>
        <dbReference type="EMBL" id="POZ52608.1"/>
    </source>
</evidence>
<proteinExistence type="predicted"/>
<dbReference type="AlphaFoldDB" id="A0A2S5CP95"/>
<dbReference type="EMBL" id="PGFZ01000002">
    <property type="protein sequence ID" value="POZ52608.1"/>
    <property type="molecule type" value="Genomic_DNA"/>
</dbReference>
<evidence type="ECO:0000313" key="2">
    <source>
        <dbReference type="Proteomes" id="UP000237423"/>
    </source>
</evidence>
<comment type="caution">
    <text evidence="1">The sequence shown here is derived from an EMBL/GenBank/DDBJ whole genome shotgun (WGS) entry which is preliminary data.</text>
</comment>
<name>A0A2S5CP95_9GAMM</name>
<protein>
    <submittedName>
        <fullName evidence="1">Uncharacterized protein</fullName>
    </submittedName>
</protein>
<gene>
    <name evidence="1" type="ORF">AADEFJLK_01212</name>
</gene>